<comment type="caution">
    <text evidence="1">The sequence shown here is derived from an EMBL/GenBank/DDBJ whole genome shotgun (WGS) entry which is preliminary data.</text>
</comment>
<dbReference type="SUPFAM" id="SSF52047">
    <property type="entry name" value="RNI-like"/>
    <property type="match status" value="1"/>
</dbReference>
<dbReference type="EMBL" id="CAJNIZ010043648">
    <property type="protein sequence ID" value="CAE7665299.1"/>
    <property type="molecule type" value="Genomic_DNA"/>
</dbReference>
<gene>
    <name evidence="1" type="primary">ANK1</name>
    <name evidence="1" type="ORF">SPIL2461_LOCUS18187</name>
</gene>
<name>A0A812W252_SYMPI</name>
<organism evidence="1 2">
    <name type="scientific">Symbiodinium pilosum</name>
    <name type="common">Dinoflagellate</name>
    <dbReference type="NCBI Taxonomy" id="2952"/>
    <lineage>
        <taxon>Eukaryota</taxon>
        <taxon>Sar</taxon>
        <taxon>Alveolata</taxon>
        <taxon>Dinophyceae</taxon>
        <taxon>Suessiales</taxon>
        <taxon>Symbiodiniaceae</taxon>
        <taxon>Symbiodinium</taxon>
    </lineage>
</organism>
<dbReference type="Gene3D" id="3.80.10.10">
    <property type="entry name" value="Ribonuclease Inhibitor"/>
    <property type="match status" value="2"/>
</dbReference>
<dbReference type="OrthoDB" id="423607at2759"/>
<dbReference type="PANTHER" id="PTHR13318:SF190">
    <property type="entry name" value="PARTNER OF PAIRED, ISOFORM B"/>
    <property type="match status" value="1"/>
</dbReference>
<reference evidence="1" key="1">
    <citation type="submission" date="2021-02" db="EMBL/GenBank/DDBJ databases">
        <authorList>
            <person name="Dougan E. K."/>
            <person name="Rhodes N."/>
            <person name="Thang M."/>
            <person name="Chan C."/>
        </authorList>
    </citation>
    <scope>NUCLEOTIDE SEQUENCE</scope>
</reference>
<dbReference type="Proteomes" id="UP000649617">
    <property type="component" value="Unassembled WGS sequence"/>
</dbReference>
<dbReference type="GO" id="GO:0019005">
    <property type="term" value="C:SCF ubiquitin ligase complex"/>
    <property type="evidence" value="ECO:0007669"/>
    <property type="project" value="TreeGrafter"/>
</dbReference>
<dbReference type="AlphaFoldDB" id="A0A812W252"/>
<accession>A0A812W252</accession>
<dbReference type="InterPro" id="IPR032675">
    <property type="entry name" value="LRR_dom_sf"/>
</dbReference>
<protein>
    <submittedName>
        <fullName evidence="1">ANK1 protein</fullName>
    </submittedName>
</protein>
<proteinExistence type="predicted"/>
<dbReference type="PANTHER" id="PTHR13318">
    <property type="entry name" value="PARTNER OF PAIRED, ISOFORM B-RELATED"/>
    <property type="match status" value="1"/>
</dbReference>
<evidence type="ECO:0000313" key="2">
    <source>
        <dbReference type="Proteomes" id="UP000649617"/>
    </source>
</evidence>
<dbReference type="GO" id="GO:0031146">
    <property type="term" value="P:SCF-dependent proteasomal ubiquitin-dependent protein catabolic process"/>
    <property type="evidence" value="ECO:0007669"/>
    <property type="project" value="TreeGrafter"/>
</dbReference>
<sequence length="600" mass="65603">MQLSFSFAHGGSHGPLVFEPHIRIDDVAHHLKRSLKQSEQVYARFLWDGTWLPAGQKLSETSVKDGDVLETLWVSAVPLGDIGNDVHEVLPRRAPLDWSAVDGLTLDVAGIFQIERHLDQLQKSIVPSLQVLDIRQCGLRPEFIRSLFKQLPATLKELRASRNKIGPDALECLGNGDFKLRVFDIGYSHCSSCAALSGIGGILSGTLEELGVGDLQSATRPPTLLAGILTSCPRLKVIDLTFNTDRGFLDETFKSLAEHCPLIEAVYAYHTEPTASVLHEFLTGCQNLAHLEVGGISQPETICSMAQLPSLKALRLEVFSSQQDMVDALCTLKVETLFLEFTANVETDDDEDDIEDVLDLNLNPEALAEAFGKSTASCFSLAVGGAVDPMILQSIGSRLHEFGPGRSHGEGVSILDTLLQAPNCCVNLMRLEVCYHEQIKAETLAEVAEMCPQLMHLQLNADDHDFQITPIDNGVLALGRYCGMLEHLESSDLYDRLLEDPATTLSTAVAGWPKLRYLCVGGTCKKQWLVAVPQAYFTEDILVELSQASISRTTIAGAPAVAVTNQQRQFVFVTRSAEEADKWAASLKVSDVPVPIFTRG</sequence>
<keyword evidence="2" id="KW-1185">Reference proteome</keyword>
<evidence type="ECO:0000313" key="1">
    <source>
        <dbReference type="EMBL" id="CAE7665299.1"/>
    </source>
</evidence>